<dbReference type="SMART" id="SM00062">
    <property type="entry name" value="PBPb"/>
    <property type="match status" value="1"/>
</dbReference>
<evidence type="ECO:0000256" key="6">
    <source>
        <dbReference type="SAM" id="SignalP"/>
    </source>
</evidence>
<protein>
    <submittedName>
        <fullName evidence="8">L-cystine-binding protein TcyA</fullName>
    </submittedName>
</protein>
<evidence type="ECO:0000313" key="9">
    <source>
        <dbReference type="Proteomes" id="UP000043699"/>
    </source>
</evidence>
<dbReference type="PROSITE" id="PS51257">
    <property type="entry name" value="PROKAR_LIPOPROTEIN"/>
    <property type="match status" value="1"/>
</dbReference>
<dbReference type="InterPro" id="IPR018313">
    <property type="entry name" value="SBP_3_CS"/>
</dbReference>
<evidence type="ECO:0000256" key="3">
    <source>
        <dbReference type="ARBA" id="ARBA00022729"/>
    </source>
</evidence>
<evidence type="ECO:0000256" key="1">
    <source>
        <dbReference type="ARBA" id="ARBA00004196"/>
    </source>
</evidence>
<feature type="signal peptide" evidence="6">
    <location>
        <begin position="1"/>
        <end position="18"/>
    </location>
</feature>
<dbReference type="CDD" id="cd13711">
    <property type="entry name" value="PBP2_Ngo0372_TcyA"/>
    <property type="match status" value="1"/>
</dbReference>
<feature type="region of interest" description="Disordered" evidence="5">
    <location>
        <begin position="23"/>
        <end position="45"/>
    </location>
</feature>
<name>A0A098EHT0_9BACL</name>
<proteinExistence type="inferred from homology"/>
<feature type="chain" id="PRO_5038398084" evidence="6">
    <location>
        <begin position="19"/>
        <end position="278"/>
    </location>
</feature>
<dbReference type="EMBL" id="CCXS01000001">
    <property type="protein sequence ID" value="CEG21869.1"/>
    <property type="molecule type" value="Genomic_DNA"/>
</dbReference>
<sequence length="278" mass="29935">MKKFSFALLLLIAALVLAACGGGSPEEDPTTDDAAGSGGSSSSEGDLLAEVQEEGKLIVGTEGTYPPFTFHDDSGELTGFDVEIAREVGKRLGVEVEFLETQWDAIFAGLDASRFDMVANQVGINEERQASYDFSDPYITSTAVLVVAKGNDEIKSFEDLEGKLSAQSLTSNYAETARSYGAEIEGVEGFNQAIELLNSGRVEATVNDNLTVLDFLKQRPDANIEIVDEADDAAKSALLFRKDSGAIVEEANKALAEMIEDGTYDEISERWFGENVLE</sequence>
<dbReference type="STRING" id="1499687.BN1080_00788"/>
<dbReference type="Gene3D" id="3.40.190.10">
    <property type="entry name" value="Periplasmic binding protein-like II"/>
    <property type="match status" value="2"/>
</dbReference>
<accession>A0A098EHT0</accession>
<dbReference type="PANTHER" id="PTHR35936">
    <property type="entry name" value="MEMBRANE-BOUND LYTIC MUREIN TRANSGLYCOSYLASE F"/>
    <property type="match status" value="1"/>
</dbReference>
<dbReference type="GO" id="GO:0030313">
    <property type="term" value="C:cell envelope"/>
    <property type="evidence" value="ECO:0007669"/>
    <property type="project" value="UniProtKB-SubCell"/>
</dbReference>
<evidence type="ECO:0000256" key="5">
    <source>
        <dbReference type="SAM" id="MobiDB-lite"/>
    </source>
</evidence>
<dbReference type="OrthoDB" id="9774451at2"/>
<comment type="subcellular location">
    <subcellularLocation>
        <location evidence="1">Cell envelope</location>
    </subcellularLocation>
</comment>
<dbReference type="PANTHER" id="PTHR35936:SF34">
    <property type="entry name" value="ABC TRANSPORTER EXTRACELLULAR-BINDING PROTEIN YCKB-RELATED"/>
    <property type="match status" value="1"/>
</dbReference>
<feature type="domain" description="Solute-binding protein family 3/N-terminal" evidence="7">
    <location>
        <begin position="56"/>
        <end position="275"/>
    </location>
</feature>
<dbReference type="Pfam" id="PF00497">
    <property type="entry name" value="SBP_bac_3"/>
    <property type="match status" value="1"/>
</dbReference>
<keyword evidence="3 6" id="KW-0732">Signal</keyword>
<dbReference type="SUPFAM" id="SSF53850">
    <property type="entry name" value="Periplasmic binding protein-like II"/>
    <property type="match status" value="1"/>
</dbReference>
<gene>
    <name evidence="8" type="primary">tcyA</name>
    <name evidence="8" type="ORF">BN1080_00788</name>
</gene>
<dbReference type="Proteomes" id="UP000043699">
    <property type="component" value="Unassembled WGS sequence"/>
</dbReference>
<keyword evidence="9" id="KW-1185">Reference proteome</keyword>
<dbReference type="InterPro" id="IPR001638">
    <property type="entry name" value="Solute-binding_3/MltF_N"/>
</dbReference>
<organism evidence="8 9">
    <name type="scientific">Planococcus massiliensis</name>
    <dbReference type="NCBI Taxonomy" id="1499687"/>
    <lineage>
        <taxon>Bacteria</taxon>
        <taxon>Bacillati</taxon>
        <taxon>Bacillota</taxon>
        <taxon>Bacilli</taxon>
        <taxon>Bacillales</taxon>
        <taxon>Caryophanaceae</taxon>
        <taxon>Planococcus</taxon>
    </lineage>
</organism>
<reference evidence="8 9" key="1">
    <citation type="submission" date="2014-09" db="EMBL/GenBank/DDBJ databases">
        <authorList>
            <person name="Urmite Genomes Urmite Genomes"/>
        </authorList>
    </citation>
    <scope>NUCLEOTIDE SEQUENCE [LARGE SCALE GENOMIC DNA]</scope>
    <source>
        <strain evidence="8 9">ES2</strain>
    </source>
</reference>
<dbReference type="PROSITE" id="PS01039">
    <property type="entry name" value="SBP_BACTERIAL_3"/>
    <property type="match status" value="1"/>
</dbReference>
<evidence type="ECO:0000256" key="4">
    <source>
        <dbReference type="RuleBase" id="RU003744"/>
    </source>
</evidence>
<dbReference type="RefSeq" id="WP_052650622.1">
    <property type="nucleotide sequence ID" value="NZ_CCXS01000001.1"/>
</dbReference>
<feature type="compositionally biased region" description="Low complexity" evidence="5">
    <location>
        <begin position="32"/>
        <end position="45"/>
    </location>
</feature>
<evidence type="ECO:0000313" key="8">
    <source>
        <dbReference type="EMBL" id="CEG21869.1"/>
    </source>
</evidence>
<comment type="similarity">
    <text evidence="2 4">Belongs to the bacterial solute-binding protein 3 family.</text>
</comment>
<evidence type="ECO:0000259" key="7">
    <source>
        <dbReference type="SMART" id="SM00062"/>
    </source>
</evidence>
<dbReference type="AlphaFoldDB" id="A0A098EHT0"/>
<evidence type="ECO:0000256" key="2">
    <source>
        <dbReference type="ARBA" id="ARBA00010333"/>
    </source>
</evidence>